<evidence type="ECO:0000256" key="2">
    <source>
        <dbReference type="ARBA" id="ARBA00010222"/>
    </source>
</evidence>
<dbReference type="InterPro" id="IPR021629">
    <property type="entry name" value="Mediator_Med23"/>
</dbReference>
<keyword evidence="5" id="KW-0539">Nucleus</keyword>
<comment type="similarity">
    <text evidence="2">Belongs to the Mediator complex subunit 23 family.</text>
</comment>
<evidence type="ECO:0000313" key="7">
    <source>
        <dbReference type="Proteomes" id="UP000650833"/>
    </source>
</evidence>
<reference evidence="6" key="1">
    <citation type="submission" date="2020-12" db="EMBL/GenBank/DDBJ databases">
        <title>Metabolic potential, ecology and presence of endohyphal bacteria is reflected in genomic diversity of Mucoromycotina.</title>
        <authorList>
            <person name="Muszewska A."/>
            <person name="Okrasinska A."/>
            <person name="Steczkiewicz K."/>
            <person name="Drgas O."/>
            <person name="Orlowska M."/>
            <person name="Perlinska-Lenart U."/>
            <person name="Aleksandrzak-Piekarczyk T."/>
            <person name="Szatraj K."/>
            <person name="Zielenkiewicz U."/>
            <person name="Pilsyk S."/>
            <person name="Malc E."/>
            <person name="Mieczkowski P."/>
            <person name="Kruszewska J.S."/>
            <person name="Biernat P."/>
            <person name="Pawlowska J."/>
        </authorList>
    </citation>
    <scope>NUCLEOTIDE SEQUENCE</scope>
    <source>
        <strain evidence="6">CBS 226.32</strain>
    </source>
</reference>
<dbReference type="EMBL" id="JAEPRC010000069">
    <property type="protein sequence ID" value="KAG2211322.1"/>
    <property type="molecule type" value="Genomic_DNA"/>
</dbReference>
<dbReference type="GO" id="GO:0010628">
    <property type="term" value="P:positive regulation of gene expression"/>
    <property type="evidence" value="ECO:0007669"/>
    <property type="project" value="TreeGrafter"/>
</dbReference>
<proteinExistence type="inferred from homology"/>
<comment type="caution">
    <text evidence="6">The sequence shown here is derived from an EMBL/GenBank/DDBJ whole genome shotgun (WGS) entry which is preliminary data.</text>
</comment>
<keyword evidence="3" id="KW-0805">Transcription regulation</keyword>
<evidence type="ECO:0000313" key="6">
    <source>
        <dbReference type="EMBL" id="KAG2211322.1"/>
    </source>
</evidence>
<protein>
    <recommendedName>
        <fullName evidence="8">Mediator of RNA polymerase II transcription subunit 23</fullName>
    </recommendedName>
</protein>
<evidence type="ECO:0000256" key="4">
    <source>
        <dbReference type="ARBA" id="ARBA00023163"/>
    </source>
</evidence>
<keyword evidence="7" id="KW-1185">Reference proteome</keyword>
<evidence type="ECO:0000256" key="1">
    <source>
        <dbReference type="ARBA" id="ARBA00004123"/>
    </source>
</evidence>
<organism evidence="6 7">
    <name type="scientific">Mucor plumbeus</name>
    <dbReference type="NCBI Taxonomy" id="97098"/>
    <lineage>
        <taxon>Eukaryota</taxon>
        <taxon>Fungi</taxon>
        <taxon>Fungi incertae sedis</taxon>
        <taxon>Mucoromycota</taxon>
        <taxon>Mucoromycotina</taxon>
        <taxon>Mucoromycetes</taxon>
        <taxon>Mucorales</taxon>
        <taxon>Mucorineae</taxon>
        <taxon>Mucoraceae</taxon>
        <taxon>Mucor</taxon>
    </lineage>
</organism>
<dbReference type="OrthoDB" id="9982951at2759"/>
<comment type="subcellular location">
    <subcellularLocation>
        <location evidence="1">Nucleus</location>
    </subcellularLocation>
</comment>
<accession>A0A8H7RHY0</accession>
<dbReference type="GO" id="GO:0016592">
    <property type="term" value="C:mediator complex"/>
    <property type="evidence" value="ECO:0007669"/>
    <property type="project" value="TreeGrafter"/>
</dbReference>
<sequence length="1670" mass="192542">MESLRTVISRLFADIQDVQQTNDWQHATIEKTQTFYGLVILFDRNPSKRRRISLLHPETSYLDANYDNSVIDHQHTSLSSNRLDYEALSQDFVRACQIGGGSVNEQLKVIMLKYREPPLTFEKTSRLIAFLHHVLKVIPIIPTATAKTGFPLGSLVEDMTLTLSTQQPAIWIITTQFMLSCLRSAPQQYIYHAGVTTPVILSVIKHILLEITRLPYNEMSDIQEKCFTVGKELLDLFLIRDNAATEELKISKKFIGIGTISYYDVVYSFPELYGHFLNASMTPNTTAPQPSIANYNIWLMTLNYMTVSILQDHRLLDRIPTLMAINVIKHVLKEINTLPADLTTVQANCLNKGKELINLLLLGANGDGAGAVSHYDIIVALPDVYGHFQHGTFAQSVHWAMEKFINELGKRRRHLAFLMMPPDASWPLISLMSRRHEYNDLTTRTSYHMFEGDLIEFVKEGSSTNIETHFRDMLFQRASMDEFRQLAMSLTQTGLDTTLIRKAMVAKVRDVIRCIQHFSRTGKREEGDVKMSEKDSEAFNSSSTNIRGEDIKMMIPENIDLWELMTETADQLYSFVSADFFSYEDILNDFYDLVYKPNGEPYMPSARDHITKDNGLTWLLLQLFYIEKVSKDVIQRDFEQDEKLFDKLVRLYNEKQTESKDAFTLRDLSLQCAVNHQKANIKDVSNIKQRHPLIAASLQHAGLCYQIQAYFSSYYHSNVPTNHTLFKNLDIQEMTKIAMESQLRQDVVPYTLYVYLVPTKADIDTLGHASTTYIKGGSLDYKLLDLLCVNAKHRLLQVIYKMMLDSEQGPRYQSSGVPPVACVPPNVVDVVYKLLYSAPCSAELMIKEIFDKLRRCDKMVKMKHTGEAPGGISQQQLPDQTMRWLQTILQLMNYRFIRFLKYSPLSSGLLHYIRYSVSYLENRQCYQTLESFAVNVIHMQIDVKLLRSLDDPHREKPIWFAESEMLARLTVCTISRLIKTRGQADIKTDQIYRVLSNLYEYRLEWSPEAISYFPAPVRSFYETANHNIPPRQPVTPQKVQQLLSTNKAITACLLQGSPEAEHLVVQFFSDLENQSNLLCCILVIAITRNSVECFQMAAVRRLLLLIAPSRMATCTIDLIDFVLTIDAPSNTEFLHSLLDTFIWKYQWINFNHVVFALMKGSGNADRTTKATNYLRHLLLESPEFPKRVQKWDSLEFSHRHWTEDNFQAKLMQYLHEFPEYYEFESFAPTMDLPNQQTKLPIYFTNIVSDFISSMENLIMRLIEYYQSDLLVNILDKYGHLFYQSQNPLAFVTNILLYYHSSETLRDPRILKRILRLIDFDQYTILSEARQYAQNDDDNGDAFNAAYFERVIYKLAGNLNPQRCAPRTNTNLPERHFREIGSPAVEGITIATLEIMLTPVPPSTIIQKLLDLALLRESHHVGVSALRLHAIGLIVPLLPQNEFVNPVLKELNNLIANDPYLLEISEPCRLIRCGIPRKVNGRYIMTQALPDLTATAVLKDTMSARLRKAMIYPYIFNDYTFNLHNYSTNAPNSFLCLFHSIVHYSSLDIFSTFLEHTQKLRNSGKLKTDVQLLYMCFLIGPALHRIEKLDSSDAGFLIELMHMVKQVTTSMDMKDGWTTQALEQVYDFLYHIRTRFVKSNELAIQLREIIRSMNPPISQRLLRLVFEKKSE</sequence>
<evidence type="ECO:0000256" key="3">
    <source>
        <dbReference type="ARBA" id="ARBA00023015"/>
    </source>
</evidence>
<dbReference type="PANTHER" id="PTHR12691:SF10">
    <property type="entry name" value="MEDIATOR OF RNA POLYMERASE II TRANSCRIPTION SUBUNIT 23"/>
    <property type="match status" value="1"/>
</dbReference>
<dbReference type="GO" id="GO:0005667">
    <property type="term" value="C:transcription regulator complex"/>
    <property type="evidence" value="ECO:0007669"/>
    <property type="project" value="TreeGrafter"/>
</dbReference>
<dbReference type="GO" id="GO:0006357">
    <property type="term" value="P:regulation of transcription by RNA polymerase II"/>
    <property type="evidence" value="ECO:0007669"/>
    <property type="project" value="TreeGrafter"/>
</dbReference>
<dbReference type="Proteomes" id="UP000650833">
    <property type="component" value="Unassembled WGS sequence"/>
</dbReference>
<evidence type="ECO:0000256" key="5">
    <source>
        <dbReference type="ARBA" id="ARBA00023242"/>
    </source>
</evidence>
<keyword evidence="4" id="KW-0804">Transcription</keyword>
<evidence type="ECO:0008006" key="8">
    <source>
        <dbReference type="Google" id="ProtNLM"/>
    </source>
</evidence>
<name>A0A8H7RHY0_9FUNG</name>
<gene>
    <name evidence="6" type="ORF">INT46_009224</name>
</gene>
<dbReference type="PANTHER" id="PTHR12691">
    <property type="entry name" value="MEDIATOR OF RNA POLYMERASE II TRANSCRIPTION SUBUNIT 23"/>
    <property type="match status" value="1"/>
</dbReference>